<dbReference type="SUPFAM" id="SSF56317">
    <property type="entry name" value="Carbon-nitrogen hydrolase"/>
    <property type="match status" value="1"/>
</dbReference>
<dbReference type="InterPro" id="IPR003010">
    <property type="entry name" value="C-N_Hydrolase"/>
</dbReference>
<proteinExistence type="predicted"/>
<dbReference type="PROSITE" id="PS50263">
    <property type="entry name" value="CN_HYDROLASE"/>
    <property type="match status" value="1"/>
</dbReference>
<dbReference type="AlphaFoldDB" id="A0A8J7W310"/>
<evidence type="ECO:0000313" key="3">
    <source>
        <dbReference type="EMBL" id="MBR0599451.1"/>
    </source>
</evidence>
<dbReference type="Gene3D" id="3.60.110.10">
    <property type="entry name" value="Carbon-nitrogen hydrolase"/>
    <property type="match status" value="1"/>
</dbReference>
<evidence type="ECO:0000313" key="4">
    <source>
        <dbReference type="Proteomes" id="UP000675664"/>
    </source>
</evidence>
<keyword evidence="1 3" id="KW-0378">Hydrolase</keyword>
<dbReference type="InterPro" id="IPR036526">
    <property type="entry name" value="C-N_Hydrolase_sf"/>
</dbReference>
<evidence type="ECO:0000259" key="2">
    <source>
        <dbReference type="PROSITE" id="PS50263"/>
    </source>
</evidence>
<gene>
    <name evidence="3" type="ORF">KCX82_16310</name>
</gene>
<dbReference type="CDD" id="cd07573">
    <property type="entry name" value="CPA"/>
    <property type="match status" value="1"/>
</dbReference>
<dbReference type="RefSeq" id="WP_227019585.1">
    <property type="nucleotide sequence ID" value="NZ_JAGSND010000013.1"/>
</dbReference>
<name>A0A8J7W310_9FIRM</name>
<organism evidence="3 4">
    <name type="scientific">Sinanaerobacter chloroacetimidivorans</name>
    <dbReference type="NCBI Taxonomy" id="2818044"/>
    <lineage>
        <taxon>Bacteria</taxon>
        <taxon>Bacillati</taxon>
        <taxon>Bacillota</taxon>
        <taxon>Clostridia</taxon>
        <taxon>Peptostreptococcales</taxon>
        <taxon>Anaerovoracaceae</taxon>
        <taxon>Sinanaerobacter</taxon>
    </lineage>
</organism>
<reference evidence="3" key="1">
    <citation type="submission" date="2021-04" db="EMBL/GenBank/DDBJ databases">
        <title>Sinoanaerobacter chloroacetimidivorans sp. nov., an obligate anaerobic bacterium isolated from anaerobic sludge.</title>
        <authorList>
            <person name="Bao Y."/>
        </authorList>
    </citation>
    <scope>NUCLEOTIDE SEQUENCE</scope>
    <source>
        <strain evidence="3">BAD-6</strain>
    </source>
</reference>
<reference evidence="3" key="2">
    <citation type="submission" date="2021-04" db="EMBL/GenBank/DDBJ databases">
        <authorList>
            <person name="Liu J."/>
        </authorList>
    </citation>
    <scope>NUCLEOTIDE SEQUENCE</scope>
    <source>
        <strain evidence="3">BAD-6</strain>
    </source>
</reference>
<sequence length="293" mass="33464">MNKGKVTIGMTQFACDPDRNENIKKAEEQIRKMAAMGAKIICTQELFSGQYFAQIIDYTKYDWAEPVDGPANQRMQALAAELDVVVVSCYYEYAMDGVYFNSAAVFDADGTLLGNYRKHHIPEGPQYIEKYYFTPGDSPYLVFKSKYGKFGVLICWDEWFPEPTRILALKGADFIFYPSAIGSEPDNPELDTSQTWMDAIRGHGIHNNFYVCACNRVGKEDAADGSGFMEFYGRSFVSDPWGNVLCEGKRKEADLIVAELDLDEIKRARDILQFHRDRRVDSYQELLKLHIHE</sequence>
<dbReference type="GO" id="GO:0033388">
    <property type="term" value="P:putrescine biosynthetic process from arginine"/>
    <property type="evidence" value="ECO:0007669"/>
    <property type="project" value="TreeGrafter"/>
</dbReference>
<dbReference type="Proteomes" id="UP000675664">
    <property type="component" value="Unassembled WGS sequence"/>
</dbReference>
<dbReference type="EMBL" id="JAGSND010000013">
    <property type="protein sequence ID" value="MBR0599451.1"/>
    <property type="molecule type" value="Genomic_DNA"/>
</dbReference>
<evidence type="ECO:0000256" key="1">
    <source>
        <dbReference type="ARBA" id="ARBA00022801"/>
    </source>
</evidence>
<feature type="domain" description="CN hydrolase" evidence="2">
    <location>
        <begin position="6"/>
        <end position="262"/>
    </location>
</feature>
<dbReference type="GO" id="GO:0050126">
    <property type="term" value="F:N-carbamoylputrescine amidase activity"/>
    <property type="evidence" value="ECO:0007669"/>
    <property type="project" value="TreeGrafter"/>
</dbReference>
<keyword evidence="4" id="KW-1185">Reference proteome</keyword>
<protein>
    <submittedName>
        <fullName evidence="3">Carbon-nitrogen hydrolase</fullName>
    </submittedName>
</protein>
<dbReference type="PANTHER" id="PTHR43674">
    <property type="entry name" value="NITRILASE C965.09-RELATED"/>
    <property type="match status" value="1"/>
</dbReference>
<dbReference type="Pfam" id="PF00795">
    <property type="entry name" value="CN_hydrolase"/>
    <property type="match status" value="1"/>
</dbReference>
<dbReference type="PANTHER" id="PTHR43674:SF2">
    <property type="entry name" value="BETA-UREIDOPROPIONASE"/>
    <property type="match status" value="1"/>
</dbReference>
<accession>A0A8J7W310</accession>
<comment type="caution">
    <text evidence="3">The sequence shown here is derived from an EMBL/GenBank/DDBJ whole genome shotgun (WGS) entry which is preliminary data.</text>
</comment>
<dbReference type="InterPro" id="IPR050345">
    <property type="entry name" value="Aliph_Amidase/BUP"/>
</dbReference>